<name>A0A6F8PLZ0_9GAMM</name>
<dbReference type="GO" id="GO:0044780">
    <property type="term" value="P:bacterial-type flagellum assembly"/>
    <property type="evidence" value="ECO:0007669"/>
    <property type="project" value="InterPro"/>
</dbReference>
<dbReference type="NCBIfam" id="TIGR02492">
    <property type="entry name" value="flgK_ends"/>
    <property type="match status" value="1"/>
</dbReference>
<dbReference type="PANTHER" id="PTHR30033:SF1">
    <property type="entry name" value="FLAGELLAR HOOK-ASSOCIATED PROTEIN 1"/>
    <property type="match status" value="1"/>
</dbReference>
<keyword evidence="9" id="KW-0282">Flagellum</keyword>
<evidence type="ECO:0000259" key="8">
    <source>
        <dbReference type="Pfam" id="PF22638"/>
    </source>
</evidence>
<keyword evidence="9" id="KW-0966">Cell projection</keyword>
<dbReference type="GO" id="GO:0005576">
    <property type="term" value="C:extracellular region"/>
    <property type="evidence" value="ECO:0007669"/>
    <property type="project" value="UniProtKB-SubCell"/>
</dbReference>
<dbReference type="EMBL" id="AP021888">
    <property type="protein sequence ID" value="BBP43074.1"/>
    <property type="molecule type" value="Genomic_DNA"/>
</dbReference>
<evidence type="ECO:0000313" key="10">
    <source>
        <dbReference type="Proteomes" id="UP000501466"/>
    </source>
</evidence>
<evidence type="ECO:0000313" key="9">
    <source>
        <dbReference type="EMBL" id="BBP43074.1"/>
    </source>
</evidence>
<evidence type="ECO:0000256" key="6">
    <source>
        <dbReference type="ARBA" id="ARBA00023143"/>
    </source>
</evidence>
<comment type="similarity">
    <text evidence="3">Belongs to the flagella basal body rod proteins family.</text>
</comment>
<keyword evidence="6" id="KW-0975">Bacterial flagellum</keyword>
<reference evidence="10" key="1">
    <citation type="submission" date="2019-11" db="EMBL/GenBank/DDBJ databases">
        <title>Isolation and characterization of two novel species in the genus Thiomicrorhabdus.</title>
        <authorList>
            <person name="Mochizuki J."/>
            <person name="Kojima H."/>
            <person name="Fukui M."/>
        </authorList>
    </citation>
    <scope>NUCLEOTIDE SEQUENCE [LARGE SCALE GENOMIC DNA]</scope>
    <source>
        <strain evidence="10">AkT22</strain>
    </source>
</reference>
<proteinExistence type="inferred from homology"/>
<keyword evidence="10" id="KW-1185">Reference proteome</keyword>
<dbReference type="PANTHER" id="PTHR30033">
    <property type="entry name" value="FLAGELLAR HOOK-ASSOCIATED PROTEIN 1"/>
    <property type="match status" value="1"/>
</dbReference>
<evidence type="ECO:0000256" key="2">
    <source>
        <dbReference type="ARBA" id="ARBA00004613"/>
    </source>
</evidence>
<comment type="subcellular location">
    <subcellularLocation>
        <location evidence="1">Bacterial flagellum</location>
    </subcellularLocation>
    <subcellularLocation>
        <location evidence="2">Secreted</location>
    </subcellularLocation>
</comment>
<dbReference type="SUPFAM" id="SSF64518">
    <property type="entry name" value="Phase 1 flagellin"/>
    <property type="match status" value="1"/>
</dbReference>
<dbReference type="Pfam" id="PF06429">
    <property type="entry name" value="Flg_bbr_C"/>
    <property type="match status" value="1"/>
</dbReference>
<organism evidence="9 10">
    <name type="scientific">Thiosulfativibrio zosterae</name>
    <dbReference type="NCBI Taxonomy" id="2675053"/>
    <lineage>
        <taxon>Bacteria</taxon>
        <taxon>Pseudomonadati</taxon>
        <taxon>Pseudomonadota</taxon>
        <taxon>Gammaproteobacteria</taxon>
        <taxon>Thiotrichales</taxon>
        <taxon>Piscirickettsiaceae</taxon>
        <taxon>Thiosulfativibrio</taxon>
    </lineage>
</organism>
<dbReference type="InterPro" id="IPR010930">
    <property type="entry name" value="Flg_bb/hook_C_dom"/>
</dbReference>
<dbReference type="RefSeq" id="WP_173290908.1">
    <property type="nucleotide sequence ID" value="NZ_AP021888.1"/>
</dbReference>
<accession>A0A6F8PLZ0</accession>
<feature type="domain" description="Flagellar hook-associated protein FlgK helical" evidence="8">
    <location>
        <begin position="93"/>
        <end position="327"/>
    </location>
</feature>
<protein>
    <recommendedName>
        <fullName evidence="4">Flagellar hook-associated protein 1</fullName>
    </recommendedName>
</protein>
<keyword evidence="5" id="KW-0964">Secreted</keyword>
<dbReference type="Pfam" id="PF22638">
    <property type="entry name" value="FlgK_D1"/>
    <property type="match status" value="1"/>
</dbReference>
<evidence type="ECO:0000259" key="7">
    <source>
        <dbReference type="Pfam" id="PF06429"/>
    </source>
</evidence>
<dbReference type="GO" id="GO:0005198">
    <property type="term" value="F:structural molecule activity"/>
    <property type="evidence" value="ECO:0007669"/>
    <property type="project" value="InterPro"/>
</dbReference>
<evidence type="ECO:0000256" key="1">
    <source>
        <dbReference type="ARBA" id="ARBA00004365"/>
    </source>
</evidence>
<dbReference type="GO" id="GO:0009424">
    <property type="term" value="C:bacterial-type flagellum hook"/>
    <property type="evidence" value="ECO:0007669"/>
    <property type="project" value="InterPro"/>
</dbReference>
<keyword evidence="9" id="KW-0969">Cilium</keyword>
<dbReference type="AlphaFoldDB" id="A0A6F8PLZ0"/>
<dbReference type="KEGG" id="tzo:THMIRHAT_08200"/>
<dbReference type="PRINTS" id="PR01005">
    <property type="entry name" value="FLGHOOKAP1"/>
</dbReference>
<evidence type="ECO:0000256" key="5">
    <source>
        <dbReference type="ARBA" id="ARBA00022525"/>
    </source>
</evidence>
<gene>
    <name evidence="9" type="primary">flgK</name>
    <name evidence="9" type="ORF">THMIRHAT_08200</name>
</gene>
<sequence length="608" mass="65882">MGDLFNMAALTTNTFKKAIEITSHNVANVATEGYHRQQVSISSNAGQMTAGGTLGGGSKIDGVLRIYDQSIQQQLSTAYSVMSRYEEQQSLTSQVEGIVASNDEGVQQFMQRFFDAAQNLSNNPTSETSRSLLLSEGANFQSHIGNLQQVLADTTDQTNNQITDMVKEVNTRLEALQSINKEIDRANNFGLDAPNDLLDQRDQNIYELGKYIDVKSYYQQDGSVDLYTGGGNLPLLSSNTLTKIEAKYSEYSKEGRVEVYMSIGATSQKVSENFRSGSLAATIDFRNKVLDKSQDELGVTVAAMVASTNWQNYQGYDANGNPGQNIFQPMSSTTLASENNLPPQAEDGTQIFVTFDPLPDATSPKPPYASAAALDQPGTYTAKNADYQTALTAIGQMNPREYLIQSDGAGGFKFYDYLTREDITAKASPTGTAGVYQLEGLKFDMSTIRPTSDGDQFLVKPYKDMLADFNVTMKNGAEIATRGQSPNPADTAPTAAADGDNVNIANLANLASKKLMFANNSNQASETLFGGYSRMATNVGMYARGTDVQLAAQTAVYDNAKSRSEGLSGVSLDEEAANLMMYQQAYQAAAQLITSTKQMFDTLIGVMR</sequence>
<evidence type="ECO:0000256" key="4">
    <source>
        <dbReference type="ARBA" id="ARBA00016244"/>
    </source>
</evidence>
<evidence type="ECO:0000256" key="3">
    <source>
        <dbReference type="ARBA" id="ARBA00009677"/>
    </source>
</evidence>
<feature type="domain" description="Flagellar basal-body/hook protein C-terminal" evidence="7">
    <location>
        <begin position="568"/>
        <end position="604"/>
    </location>
</feature>
<dbReference type="InterPro" id="IPR053927">
    <property type="entry name" value="FlgK_helical"/>
</dbReference>
<dbReference type="Proteomes" id="UP000501466">
    <property type="component" value="Chromosome"/>
</dbReference>
<dbReference type="InterPro" id="IPR002371">
    <property type="entry name" value="FlgK"/>
</dbReference>